<dbReference type="EMBL" id="LPXN01000127">
    <property type="protein sequence ID" value="KZD05825.1"/>
    <property type="molecule type" value="Genomic_DNA"/>
</dbReference>
<keyword evidence="9 22" id="KW-0812">Transmembrane</keyword>
<comment type="cofactor">
    <cofactor evidence="19 21">
        <name>heme c</name>
        <dbReference type="ChEBI" id="CHEBI:61717"/>
    </cofactor>
    <text evidence="19 21">Binds 2 heme C groups per subunit.</text>
</comment>
<comment type="function">
    <text evidence="19">C-type cytochrome. Part of the cbb3-type cytochrome c oxidase complex.</text>
</comment>
<evidence type="ECO:0000256" key="2">
    <source>
        <dbReference type="ARBA" id="ARBA00004673"/>
    </source>
</evidence>
<keyword evidence="6 19" id="KW-0997">Cell inner membrane</keyword>
<keyword evidence="17 19" id="KW-0406">Ion transport</keyword>
<dbReference type="PIRSF" id="PIRSF000006">
    <property type="entry name" value="Cbb3-Cox_fixP"/>
    <property type="match status" value="1"/>
</dbReference>
<keyword evidence="25" id="KW-1185">Reference proteome</keyword>
<protein>
    <recommendedName>
        <fullName evidence="19">Cbb3-type cytochrome c oxidase subunit</fullName>
    </recommendedName>
</protein>
<dbReference type="OrthoDB" id="9811281at2"/>
<keyword evidence="12 19" id="KW-0375">Hydrogen ion transport</keyword>
<feature type="binding site" description="axial binding residue" evidence="20">
    <location>
        <position position="265"/>
    </location>
    <ligand>
        <name>heme c</name>
        <dbReference type="ChEBI" id="CHEBI:61717"/>
        <label>1</label>
    </ligand>
    <ligandPart>
        <name>Fe</name>
        <dbReference type="ChEBI" id="CHEBI:18248"/>
    </ligandPart>
</feature>
<evidence type="ECO:0000256" key="4">
    <source>
        <dbReference type="ARBA" id="ARBA00022448"/>
    </source>
</evidence>
<evidence type="ECO:0000256" key="22">
    <source>
        <dbReference type="SAM" id="Phobius"/>
    </source>
</evidence>
<dbReference type="GO" id="GO:0020037">
    <property type="term" value="F:heme binding"/>
    <property type="evidence" value="ECO:0007669"/>
    <property type="project" value="InterPro"/>
</dbReference>
<comment type="similarity">
    <text evidence="3 19">Belongs to the CcoP / FixP family.</text>
</comment>
<evidence type="ECO:0000256" key="20">
    <source>
        <dbReference type="PIRSR" id="PIRSR000006-1"/>
    </source>
</evidence>
<dbReference type="SUPFAM" id="SSF46626">
    <property type="entry name" value="Cytochrome c"/>
    <property type="match status" value="2"/>
</dbReference>
<feature type="binding site" description="covalent" evidence="21">
    <location>
        <position position="223"/>
    </location>
    <ligand>
        <name>heme c</name>
        <dbReference type="ChEBI" id="CHEBI:61717"/>
        <label>2</label>
    </ligand>
</feature>
<dbReference type="GO" id="GO:0009055">
    <property type="term" value="F:electron transfer activity"/>
    <property type="evidence" value="ECO:0007669"/>
    <property type="project" value="InterPro"/>
</dbReference>
<evidence type="ECO:0000256" key="21">
    <source>
        <dbReference type="PIRSR" id="PIRSR000006-2"/>
    </source>
</evidence>
<dbReference type="Gene3D" id="1.10.760.10">
    <property type="entry name" value="Cytochrome c-like domain"/>
    <property type="match status" value="2"/>
</dbReference>
<dbReference type="UniPathway" id="UPA00705"/>
<keyword evidence="16 19" id="KW-0408">Iron</keyword>
<feature type="domain" description="Cytochrome c" evidence="23">
    <location>
        <begin position="207"/>
        <end position="288"/>
    </location>
</feature>
<evidence type="ECO:0000256" key="8">
    <source>
        <dbReference type="ARBA" id="ARBA00022660"/>
    </source>
</evidence>
<dbReference type="Pfam" id="PF14715">
    <property type="entry name" value="FixP_N"/>
    <property type="match status" value="1"/>
</dbReference>
<dbReference type="Gene3D" id="6.10.280.130">
    <property type="match status" value="1"/>
</dbReference>
<evidence type="ECO:0000256" key="19">
    <source>
        <dbReference type="PIRNR" id="PIRNR000006"/>
    </source>
</evidence>
<dbReference type="InterPro" id="IPR004678">
    <property type="entry name" value="Cyt_c_oxidase_cbb3_su3"/>
</dbReference>
<feature type="binding site" description="axial binding residue" evidence="20">
    <location>
        <position position="128"/>
    </location>
    <ligand>
        <name>heme c</name>
        <dbReference type="ChEBI" id="CHEBI:61717"/>
        <label>1</label>
    </ligand>
    <ligandPart>
        <name>Fe</name>
        <dbReference type="ChEBI" id="CHEBI:18248"/>
    </ligandPart>
</feature>
<reference evidence="24 25" key="1">
    <citation type="submission" date="2015-12" db="EMBL/GenBank/DDBJ databases">
        <title>Genome sequence of Oceanibaculum pacificum MCCC 1A02656.</title>
        <authorList>
            <person name="Lu L."/>
            <person name="Lai Q."/>
            <person name="Shao Z."/>
            <person name="Qian P."/>
        </authorList>
    </citation>
    <scope>NUCLEOTIDE SEQUENCE [LARGE SCALE GENOMIC DNA]</scope>
    <source>
        <strain evidence="24 25">MCCC 1A02656</strain>
    </source>
</reference>
<feature type="domain" description="Cytochrome c" evidence="23">
    <location>
        <begin position="111"/>
        <end position="200"/>
    </location>
</feature>
<dbReference type="Pfam" id="PF00034">
    <property type="entry name" value="Cytochrom_C"/>
    <property type="match status" value="1"/>
</dbReference>
<keyword evidence="11" id="KW-0677">Repeat</keyword>
<keyword evidence="13 19" id="KW-0249">Electron transport</keyword>
<evidence type="ECO:0000256" key="12">
    <source>
        <dbReference type="ARBA" id="ARBA00022781"/>
    </source>
</evidence>
<dbReference type="InterPro" id="IPR036909">
    <property type="entry name" value="Cyt_c-like_dom_sf"/>
</dbReference>
<organism evidence="24 25">
    <name type="scientific">Oceanibaculum pacificum</name>
    <dbReference type="NCBI Taxonomy" id="580166"/>
    <lineage>
        <taxon>Bacteria</taxon>
        <taxon>Pseudomonadati</taxon>
        <taxon>Pseudomonadota</taxon>
        <taxon>Alphaproteobacteria</taxon>
        <taxon>Rhodospirillales</taxon>
        <taxon>Oceanibaculaceae</taxon>
        <taxon>Oceanibaculum</taxon>
    </lineage>
</organism>
<proteinExistence type="inferred from homology"/>
<dbReference type="InterPro" id="IPR008168">
    <property type="entry name" value="Cyt_C_IC"/>
</dbReference>
<dbReference type="PROSITE" id="PS51007">
    <property type="entry name" value="CYTC"/>
    <property type="match status" value="2"/>
</dbReference>
<evidence type="ECO:0000313" key="25">
    <source>
        <dbReference type="Proteomes" id="UP000076400"/>
    </source>
</evidence>
<dbReference type="GO" id="GO:0016491">
    <property type="term" value="F:oxidoreductase activity"/>
    <property type="evidence" value="ECO:0007669"/>
    <property type="project" value="UniProtKB-KW"/>
</dbReference>
<evidence type="ECO:0000256" key="14">
    <source>
        <dbReference type="ARBA" id="ARBA00022989"/>
    </source>
</evidence>
<dbReference type="InterPro" id="IPR050597">
    <property type="entry name" value="Cytochrome_c_Oxidase_Subunit"/>
</dbReference>
<dbReference type="PANTHER" id="PTHR33751:SF1">
    <property type="entry name" value="CBB3-TYPE CYTOCHROME C OXIDASE SUBUNIT FIXP"/>
    <property type="match status" value="1"/>
</dbReference>
<dbReference type="GO" id="GO:0005886">
    <property type="term" value="C:plasma membrane"/>
    <property type="evidence" value="ECO:0007669"/>
    <property type="project" value="UniProtKB-SubCell"/>
</dbReference>
<evidence type="ECO:0000256" key="11">
    <source>
        <dbReference type="ARBA" id="ARBA00022737"/>
    </source>
</evidence>
<evidence type="ECO:0000256" key="1">
    <source>
        <dbReference type="ARBA" id="ARBA00004533"/>
    </source>
</evidence>
<feature type="binding site" description="covalent" evidence="21">
    <location>
        <position position="127"/>
    </location>
    <ligand>
        <name>heme c</name>
        <dbReference type="ChEBI" id="CHEBI:61717"/>
        <label>1</label>
    </ligand>
</feature>
<evidence type="ECO:0000256" key="15">
    <source>
        <dbReference type="ARBA" id="ARBA00023002"/>
    </source>
</evidence>
<comment type="pathway">
    <text evidence="2 19">Energy metabolism; oxidative phosphorylation.</text>
</comment>
<evidence type="ECO:0000256" key="6">
    <source>
        <dbReference type="ARBA" id="ARBA00022519"/>
    </source>
</evidence>
<feature type="transmembrane region" description="Helical" evidence="22">
    <location>
        <begin position="33"/>
        <end position="55"/>
    </location>
</feature>
<evidence type="ECO:0000256" key="18">
    <source>
        <dbReference type="ARBA" id="ARBA00023136"/>
    </source>
</evidence>
<keyword evidence="7 19" id="KW-0349">Heme</keyword>
<evidence type="ECO:0000256" key="9">
    <source>
        <dbReference type="ARBA" id="ARBA00022692"/>
    </source>
</evidence>
<dbReference type="PRINTS" id="PR00605">
    <property type="entry name" value="CYTCHROMECIC"/>
</dbReference>
<dbReference type="STRING" id="580166.AUP43_02625"/>
<keyword evidence="14 22" id="KW-1133">Transmembrane helix</keyword>
<evidence type="ECO:0000256" key="16">
    <source>
        <dbReference type="ARBA" id="ARBA00023004"/>
    </source>
</evidence>
<dbReference type="Pfam" id="PF13442">
    <property type="entry name" value="Cytochrome_CBB3"/>
    <property type="match status" value="1"/>
</dbReference>
<evidence type="ECO:0000256" key="17">
    <source>
        <dbReference type="ARBA" id="ARBA00023065"/>
    </source>
</evidence>
<comment type="caution">
    <text evidence="24">The sequence shown here is derived from an EMBL/GenBank/DDBJ whole genome shotgun (WGS) entry which is preliminary data.</text>
</comment>
<dbReference type="AlphaFoldDB" id="A0A154VX62"/>
<accession>A0A154VX62</accession>
<feature type="binding site" description="covalent" evidence="21">
    <location>
        <position position="220"/>
    </location>
    <ligand>
        <name>heme c</name>
        <dbReference type="ChEBI" id="CHEBI:61717"/>
        <label>2</label>
    </ligand>
</feature>
<dbReference type="RefSeq" id="WP_067557868.1">
    <property type="nucleotide sequence ID" value="NZ_LPXN01000127.1"/>
</dbReference>
<dbReference type="PANTHER" id="PTHR33751">
    <property type="entry name" value="CBB3-TYPE CYTOCHROME C OXIDASE SUBUNIT FIXP"/>
    <property type="match status" value="1"/>
</dbReference>
<evidence type="ECO:0000256" key="13">
    <source>
        <dbReference type="ARBA" id="ARBA00022982"/>
    </source>
</evidence>
<evidence type="ECO:0000256" key="10">
    <source>
        <dbReference type="ARBA" id="ARBA00022723"/>
    </source>
</evidence>
<evidence type="ECO:0000256" key="3">
    <source>
        <dbReference type="ARBA" id="ARBA00006113"/>
    </source>
</evidence>
<keyword evidence="5 19" id="KW-1003">Cell membrane</keyword>
<comment type="subunit">
    <text evidence="19">Component of the cbb3-type cytochrome c oxidase.</text>
</comment>
<evidence type="ECO:0000256" key="7">
    <source>
        <dbReference type="ARBA" id="ARBA00022617"/>
    </source>
</evidence>
<sequence>MSSHIEKDPVSVTETTGHEWDGIRELDNPAPKWLMYLFYATIVWAIGYWVLYPAWPSLMGGGYTKGVLGYSQRADIAGRLTAHRADQAGLRGAIAQASLEEIRANPDLLSFALAGGRVAFGDNCAACHGAGGAGNPGFPALVDDEWLWGGGLAEIERTILHGIRNADPDSRYSEMPKFGADGILKRGEIADVAEFVLSLSSRATDPLAAAHGQPIYEAQCAACHGATGEGMREMGAPRLNDRIWLYGGSKEKIVESITNARFGVMPAWSGRLDDATIKQLTVYVHALGGGE</sequence>
<keyword evidence="15 19" id="KW-0560">Oxidoreductase</keyword>
<comment type="subcellular location">
    <subcellularLocation>
        <location evidence="1 19">Cell inner membrane</location>
    </subcellularLocation>
</comment>
<keyword evidence="18 19" id="KW-0472">Membrane</keyword>
<gene>
    <name evidence="24" type="ORF">AUP43_02625</name>
</gene>
<feature type="binding site" description="covalent" evidence="21">
    <location>
        <position position="124"/>
    </location>
    <ligand>
        <name>heme c</name>
        <dbReference type="ChEBI" id="CHEBI:61717"/>
        <label>1</label>
    </ligand>
</feature>
<dbReference type="Proteomes" id="UP000076400">
    <property type="component" value="Unassembled WGS sequence"/>
</dbReference>
<evidence type="ECO:0000313" key="24">
    <source>
        <dbReference type="EMBL" id="KZD05825.1"/>
    </source>
</evidence>
<dbReference type="GO" id="GO:1902600">
    <property type="term" value="P:proton transmembrane transport"/>
    <property type="evidence" value="ECO:0007669"/>
    <property type="project" value="UniProtKB-KW"/>
</dbReference>
<evidence type="ECO:0000259" key="23">
    <source>
        <dbReference type="PROSITE" id="PS51007"/>
    </source>
</evidence>
<name>A0A154VX62_9PROT</name>
<dbReference type="InterPro" id="IPR038414">
    <property type="entry name" value="CcoP_N_sf"/>
</dbReference>
<keyword evidence="8 19" id="KW-0679">Respiratory chain</keyword>
<dbReference type="InterPro" id="IPR009056">
    <property type="entry name" value="Cyt_c-like_dom"/>
</dbReference>
<keyword evidence="4 19" id="KW-0813">Transport</keyword>
<feature type="binding site" description="axial binding residue" evidence="20">
    <location>
        <position position="224"/>
    </location>
    <ligand>
        <name>heme c</name>
        <dbReference type="ChEBI" id="CHEBI:61717"/>
        <label>2</label>
    </ligand>
    <ligandPart>
        <name>Fe</name>
        <dbReference type="ChEBI" id="CHEBI:18248"/>
    </ligandPart>
</feature>
<dbReference type="NCBIfam" id="TIGR00782">
    <property type="entry name" value="ccoP"/>
    <property type="match status" value="1"/>
</dbReference>
<evidence type="ECO:0000256" key="5">
    <source>
        <dbReference type="ARBA" id="ARBA00022475"/>
    </source>
</evidence>
<dbReference type="GO" id="GO:0006119">
    <property type="term" value="P:oxidative phosphorylation"/>
    <property type="evidence" value="ECO:0007669"/>
    <property type="project" value="UniProtKB-UniPathway"/>
</dbReference>
<dbReference type="GO" id="GO:0005506">
    <property type="term" value="F:iron ion binding"/>
    <property type="evidence" value="ECO:0007669"/>
    <property type="project" value="InterPro"/>
</dbReference>
<keyword evidence="10 19" id="KW-0479">Metal-binding</keyword>
<feature type="binding site" description="axial binding residue" evidence="20">
    <location>
        <position position="175"/>
    </location>
    <ligand>
        <name>heme c</name>
        <dbReference type="ChEBI" id="CHEBI:61717"/>
        <label>2</label>
    </ligand>
    <ligandPart>
        <name>Fe</name>
        <dbReference type="ChEBI" id="CHEBI:18248"/>
    </ligandPart>
</feature>
<dbReference type="InterPro" id="IPR032858">
    <property type="entry name" value="CcoP_N"/>
</dbReference>